<dbReference type="EMBL" id="JACSDY010000022">
    <property type="protein sequence ID" value="KAF7392328.1"/>
    <property type="molecule type" value="Genomic_DNA"/>
</dbReference>
<evidence type="ECO:0000313" key="2">
    <source>
        <dbReference type="Proteomes" id="UP000600918"/>
    </source>
</evidence>
<accession>A0A834N2Z8</accession>
<evidence type="ECO:0000313" key="1">
    <source>
        <dbReference type="EMBL" id="KAF7392328.1"/>
    </source>
</evidence>
<keyword evidence="2" id="KW-1185">Reference proteome</keyword>
<dbReference type="Proteomes" id="UP000600918">
    <property type="component" value="Unassembled WGS sequence"/>
</dbReference>
<name>A0A834N2Z8_VESPE</name>
<proteinExistence type="predicted"/>
<gene>
    <name evidence="1" type="ORF">H0235_017327</name>
</gene>
<reference evidence="1" key="1">
    <citation type="journal article" date="2020" name="G3 (Bethesda)">
        <title>High-Quality Assemblies for Three Invasive Social Wasps from the &lt;i&gt;Vespula&lt;/i&gt; Genus.</title>
        <authorList>
            <person name="Harrop T.W.R."/>
            <person name="Guhlin J."/>
            <person name="McLaughlin G.M."/>
            <person name="Permina E."/>
            <person name="Stockwell P."/>
            <person name="Gilligan J."/>
            <person name="Le Lec M.F."/>
            <person name="Gruber M.A.M."/>
            <person name="Quinn O."/>
            <person name="Lovegrove M."/>
            <person name="Duncan E.J."/>
            <person name="Remnant E.J."/>
            <person name="Van Eeckhoven J."/>
            <person name="Graham B."/>
            <person name="Knapp R.A."/>
            <person name="Langford K.W."/>
            <person name="Kronenberg Z."/>
            <person name="Press M.O."/>
            <person name="Eacker S.M."/>
            <person name="Wilson-Rankin E.E."/>
            <person name="Purcell J."/>
            <person name="Lester P.J."/>
            <person name="Dearden P.K."/>
        </authorList>
    </citation>
    <scope>NUCLEOTIDE SEQUENCE</scope>
    <source>
        <strain evidence="1">Volc-1</strain>
    </source>
</reference>
<protein>
    <submittedName>
        <fullName evidence="1">Uncharacterized protein</fullName>
    </submittedName>
</protein>
<comment type="caution">
    <text evidence="1">The sequence shown here is derived from an EMBL/GenBank/DDBJ whole genome shotgun (WGS) entry which is preliminary data.</text>
</comment>
<organism evidence="1 2">
    <name type="scientific">Vespula pensylvanica</name>
    <name type="common">Western yellow jacket</name>
    <name type="synonym">Wasp</name>
    <dbReference type="NCBI Taxonomy" id="30213"/>
    <lineage>
        <taxon>Eukaryota</taxon>
        <taxon>Metazoa</taxon>
        <taxon>Ecdysozoa</taxon>
        <taxon>Arthropoda</taxon>
        <taxon>Hexapoda</taxon>
        <taxon>Insecta</taxon>
        <taxon>Pterygota</taxon>
        <taxon>Neoptera</taxon>
        <taxon>Endopterygota</taxon>
        <taxon>Hymenoptera</taxon>
        <taxon>Apocrita</taxon>
        <taxon>Aculeata</taxon>
        <taxon>Vespoidea</taxon>
        <taxon>Vespidae</taxon>
        <taxon>Vespinae</taxon>
        <taxon>Vespula</taxon>
    </lineage>
</organism>
<sequence length="194" mass="21762">MPLNRPCHERTPGRLNASTLIPATTFMTTVELRGFAKLCLSDPLSEDRPLPPKQQPLEIELCRRPRSFPELERSSSGMVDDGTGLTLSLVRWTMHSLGNKKDIEADHRIVVAARGRLNPWCRRCGRMAKGWQKGGERERSKTASSFAHQIIVITEYYAAVSAVQTPWPINCGYVPNMVNLNFQRFAPLDARGSS</sequence>
<dbReference type="AlphaFoldDB" id="A0A834N2Z8"/>